<keyword evidence="3 6" id="KW-0812">Transmembrane</keyword>
<keyword evidence="2" id="KW-1003">Cell membrane</keyword>
<protein>
    <submittedName>
        <fullName evidence="7">Putative effector of murein hydrolase LrgA (UPF0299 family)</fullName>
    </submittedName>
</protein>
<reference evidence="7 8" key="1">
    <citation type="submission" date="2019-02" db="EMBL/GenBank/DDBJ databases">
        <title>Genomic Encyclopedia of Type Strains, Phase IV (KMG-IV): sequencing the most valuable type-strain genomes for metagenomic binning, comparative biology and taxonomic classification.</title>
        <authorList>
            <person name="Goeker M."/>
        </authorList>
    </citation>
    <scope>NUCLEOTIDE SEQUENCE [LARGE SCALE GENOMIC DNA]</scope>
    <source>
        <strain evidence="7 8">DSM 105135</strain>
    </source>
</reference>
<dbReference type="GO" id="GO:0005886">
    <property type="term" value="C:plasma membrane"/>
    <property type="evidence" value="ECO:0007669"/>
    <property type="project" value="UniProtKB-SubCell"/>
</dbReference>
<proteinExistence type="predicted"/>
<evidence type="ECO:0000256" key="1">
    <source>
        <dbReference type="ARBA" id="ARBA00004651"/>
    </source>
</evidence>
<dbReference type="OrthoDB" id="385012at2"/>
<evidence type="ECO:0000256" key="3">
    <source>
        <dbReference type="ARBA" id="ARBA00022692"/>
    </source>
</evidence>
<evidence type="ECO:0000313" key="7">
    <source>
        <dbReference type="EMBL" id="RZU47030.1"/>
    </source>
</evidence>
<evidence type="ECO:0000313" key="8">
    <source>
        <dbReference type="Proteomes" id="UP000292423"/>
    </source>
</evidence>
<organism evidence="7 8">
    <name type="scientific">Fluviicoccus keumensis</name>
    <dbReference type="NCBI Taxonomy" id="1435465"/>
    <lineage>
        <taxon>Bacteria</taxon>
        <taxon>Pseudomonadati</taxon>
        <taxon>Pseudomonadota</taxon>
        <taxon>Gammaproteobacteria</taxon>
        <taxon>Moraxellales</taxon>
        <taxon>Moraxellaceae</taxon>
        <taxon>Fluviicoccus</taxon>
    </lineage>
</organism>
<dbReference type="PANTHER" id="PTHR33931:SF2">
    <property type="entry name" value="HOLIN-LIKE PROTEIN CIDA"/>
    <property type="match status" value="1"/>
</dbReference>
<keyword evidence="4 6" id="KW-1133">Transmembrane helix</keyword>
<comment type="subcellular location">
    <subcellularLocation>
        <location evidence="1">Cell membrane</location>
        <topology evidence="1">Multi-pass membrane protein</topology>
    </subcellularLocation>
</comment>
<evidence type="ECO:0000256" key="6">
    <source>
        <dbReference type="SAM" id="Phobius"/>
    </source>
</evidence>
<dbReference type="RefSeq" id="WP_130412171.1">
    <property type="nucleotide sequence ID" value="NZ_SHKX01000011.1"/>
</dbReference>
<evidence type="ECO:0000256" key="4">
    <source>
        <dbReference type="ARBA" id="ARBA00022989"/>
    </source>
</evidence>
<name>A0A4Q7Z949_9GAMM</name>
<evidence type="ECO:0000256" key="2">
    <source>
        <dbReference type="ARBA" id="ARBA00022475"/>
    </source>
</evidence>
<dbReference type="Proteomes" id="UP000292423">
    <property type="component" value="Unassembled WGS sequence"/>
</dbReference>
<evidence type="ECO:0000256" key="5">
    <source>
        <dbReference type="ARBA" id="ARBA00023136"/>
    </source>
</evidence>
<dbReference type="GO" id="GO:0016787">
    <property type="term" value="F:hydrolase activity"/>
    <property type="evidence" value="ECO:0007669"/>
    <property type="project" value="UniProtKB-KW"/>
</dbReference>
<keyword evidence="5 6" id="KW-0472">Membrane</keyword>
<dbReference type="InterPro" id="IPR005538">
    <property type="entry name" value="LrgA/CidA"/>
</dbReference>
<accession>A0A4Q7Z949</accession>
<dbReference type="AlphaFoldDB" id="A0A4Q7Z949"/>
<feature type="transmembrane region" description="Helical" evidence="6">
    <location>
        <begin position="85"/>
        <end position="108"/>
    </location>
</feature>
<dbReference type="PANTHER" id="PTHR33931">
    <property type="entry name" value="HOLIN-LIKE PROTEIN CIDA-RELATED"/>
    <property type="match status" value="1"/>
</dbReference>
<feature type="transmembrane region" description="Helical" evidence="6">
    <location>
        <begin position="27"/>
        <end position="45"/>
    </location>
</feature>
<comment type="caution">
    <text evidence="7">The sequence shown here is derived from an EMBL/GenBank/DDBJ whole genome shotgun (WGS) entry which is preliminary data.</text>
</comment>
<keyword evidence="7" id="KW-0378">Hydrolase</keyword>
<keyword evidence="8" id="KW-1185">Reference proteome</keyword>
<feature type="transmembrane region" description="Helical" evidence="6">
    <location>
        <begin position="57"/>
        <end position="79"/>
    </location>
</feature>
<dbReference type="Pfam" id="PF03788">
    <property type="entry name" value="LrgA"/>
    <property type="match status" value="1"/>
</dbReference>
<gene>
    <name evidence="7" type="ORF">EV700_1419</name>
</gene>
<sequence length="114" mass="12313">MPAIFLLLLFQLLGELSVRLLPIPLSGNLAGMLLLFIFLVIHGRVPESLATFAPKFLQHLTLYFLPVSAGVMTLGALLAAEGLRISLVMVLSTIIPLVAVAALLDFLLKGRKHV</sequence>
<dbReference type="EMBL" id="SHKX01000011">
    <property type="protein sequence ID" value="RZU47030.1"/>
    <property type="molecule type" value="Genomic_DNA"/>
</dbReference>